<keyword evidence="4 8" id="KW-0812">Transmembrane</keyword>
<dbReference type="GO" id="GO:0005886">
    <property type="term" value="C:plasma membrane"/>
    <property type="evidence" value="ECO:0007669"/>
    <property type="project" value="UniProtKB-SubCell"/>
</dbReference>
<dbReference type="Proteomes" id="UP000012589">
    <property type="component" value="Unassembled WGS sequence"/>
</dbReference>
<comment type="subcellular location">
    <subcellularLocation>
        <location evidence="1">Cell membrane</location>
        <topology evidence="1">Multi-pass membrane protein</topology>
    </subcellularLocation>
</comment>
<evidence type="ECO:0000256" key="8">
    <source>
        <dbReference type="SAM" id="Phobius"/>
    </source>
</evidence>
<dbReference type="PANTHER" id="PTHR13285">
    <property type="entry name" value="ACYLTRANSFERASE"/>
    <property type="match status" value="1"/>
</dbReference>
<comment type="similarity">
    <text evidence="2 7">Belongs to the membrane-bound acyltransferase family.</text>
</comment>
<evidence type="ECO:0000313" key="10">
    <source>
        <dbReference type="Proteomes" id="UP000012589"/>
    </source>
</evidence>
<feature type="transmembrane region" description="Helical" evidence="8">
    <location>
        <begin position="343"/>
        <end position="361"/>
    </location>
</feature>
<evidence type="ECO:0008006" key="11">
    <source>
        <dbReference type="Google" id="ProtNLM"/>
    </source>
</evidence>
<evidence type="ECO:0000256" key="6">
    <source>
        <dbReference type="ARBA" id="ARBA00023136"/>
    </source>
</evidence>
<evidence type="ECO:0000256" key="1">
    <source>
        <dbReference type="ARBA" id="ARBA00004651"/>
    </source>
</evidence>
<dbReference type="InterPro" id="IPR051085">
    <property type="entry name" value="MB_O-acyltransferase"/>
</dbReference>
<keyword evidence="7" id="KW-0012">Acyltransferase</keyword>
<dbReference type="EMBL" id="AQFT01000066">
    <property type="protein sequence ID" value="EMZ27921.1"/>
    <property type="molecule type" value="Genomic_DNA"/>
</dbReference>
<evidence type="ECO:0000313" key="9">
    <source>
        <dbReference type="EMBL" id="EMZ27921.1"/>
    </source>
</evidence>
<dbReference type="InterPro" id="IPR028362">
    <property type="entry name" value="AlgI"/>
</dbReference>
<dbReference type="Pfam" id="PF03062">
    <property type="entry name" value="MBOAT"/>
    <property type="match status" value="1"/>
</dbReference>
<name>N2AIQ0_9FIRM</name>
<dbReference type="HOGENOM" id="CLU_025255_1_3_9"/>
<dbReference type="PIRSF" id="PIRSF500217">
    <property type="entry name" value="AlgI"/>
    <property type="match status" value="1"/>
</dbReference>
<feature type="transmembrane region" description="Helical" evidence="8">
    <location>
        <begin position="97"/>
        <end position="113"/>
    </location>
</feature>
<evidence type="ECO:0000256" key="2">
    <source>
        <dbReference type="ARBA" id="ARBA00010323"/>
    </source>
</evidence>
<feature type="transmembrane region" description="Helical" evidence="8">
    <location>
        <begin position="426"/>
        <end position="449"/>
    </location>
</feature>
<evidence type="ECO:0000256" key="5">
    <source>
        <dbReference type="ARBA" id="ARBA00022989"/>
    </source>
</evidence>
<dbReference type="STRING" id="1235802.C823_02062"/>
<dbReference type="eggNOG" id="COG1696">
    <property type="taxonomic scope" value="Bacteria"/>
</dbReference>
<comment type="caution">
    <text evidence="9">The sequence shown here is derived from an EMBL/GenBank/DDBJ whole genome shotgun (WGS) entry which is preliminary data.</text>
</comment>
<feature type="transmembrane region" description="Helical" evidence="8">
    <location>
        <begin position="34"/>
        <end position="54"/>
    </location>
</feature>
<sequence>MNFISMEFLIFFPIVLLICRKLPAGTHQVFILIVSYFFYMNGISWIGLLLFFSTAVSWTAARQIARASGQAEKKVWLVAVCLYCLICLLFFKRKDFLVPGISFYMFQALSYVLDVYGKKSESEPVFYRYALYVSFFPQLAAGPIERARDLLPQLKKPVMIKGRHISDGLWLMLRGFFKKLAVADYLAAYVSMVYDAPGQAGGLAAVIATLFFAVQIYCDFSGYTDIARGAARMLGIELMENFDHPYRAANMQEFWRRWHISLTKWLTDYLYIPLGGSRKGFFCTCRNRMAVFALSGLWHGLSWHYVVWGLLHGIFLSVWHITRHFLNGRNKNSGPVGRLRVHLSRFATFSAVCFAWIFFRAESLSDAWILLGQMFFHFMEVRPVQLLLFFQMSGLDLLRLFLVLLCLFLLEKLPDVPDSIRLPGQAAAAAFFVYCIGTVTLLSWLAVLAQNGGNTFIYFLF</sequence>
<organism evidence="9 10">
    <name type="scientific">Eubacterium plexicaudatum ASF492</name>
    <dbReference type="NCBI Taxonomy" id="1235802"/>
    <lineage>
        <taxon>Bacteria</taxon>
        <taxon>Bacillati</taxon>
        <taxon>Bacillota</taxon>
        <taxon>Clostridia</taxon>
        <taxon>Eubacteriales</taxon>
        <taxon>Eubacteriaceae</taxon>
        <taxon>Eubacterium</taxon>
    </lineage>
</organism>
<keyword evidence="6 7" id="KW-0472">Membrane</keyword>
<dbReference type="OrthoDB" id="9805788at2"/>
<evidence type="ECO:0000256" key="4">
    <source>
        <dbReference type="ARBA" id="ARBA00022692"/>
    </source>
</evidence>
<accession>N2AIQ0</accession>
<keyword evidence="3 7" id="KW-1003">Cell membrane</keyword>
<protein>
    <recommendedName>
        <fullName evidence="11">MBOAT family protein</fullName>
    </recommendedName>
</protein>
<dbReference type="PIRSF" id="PIRSF016636">
    <property type="entry name" value="AlgI_DltB"/>
    <property type="match status" value="1"/>
</dbReference>
<evidence type="ECO:0000256" key="3">
    <source>
        <dbReference type="ARBA" id="ARBA00022475"/>
    </source>
</evidence>
<reference evidence="9 10" key="1">
    <citation type="journal article" date="2014" name="Genome Announc.">
        <title>Draft genome sequences of the altered schaedler flora, a defined bacterial community from gnotobiotic mice.</title>
        <authorList>
            <person name="Wannemuehler M.J."/>
            <person name="Overstreet A.M."/>
            <person name="Ward D.V."/>
            <person name="Phillips G.J."/>
        </authorList>
    </citation>
    <scope>NUCLEOTIDE SEQUENCE [LARGE SCALE GENOMIC DNA]</scope>
    <source>
        <strain evidence="9 10">ASF492</strain>
    </source>
</reference>
<gene>
    <name evidence="9" type="ORF">C823_02062</name>
</gene>
<dbReference type="AlphaFoldDB" id="N2AIQ0"/>
<keyword evidence="10" id="KW-1185">Reference proteome</keyword>
<dbReference type="PANTHER" id="PTHR13285:SF18">
    <property type="entry name" value="PROTEIN-CYSTEINE N-PALMITOYLTRANSFERASE RASP"/>
    <property type="match status" value="1"/>
</dbReference>
<dbReference type="InterPro" id="IPR024194">
    <property type="entry name" value="Ac/AlaTfrase_AlgI/DltB"/>
</dbReference>
<feature type="transmembrane region" description="Helical" evidence="8">
    <location>
        <begin position="302"/>
        <end position="322"/>
    </location>
</feature>
<dbReference type="InterPro" id="IPR004299">
    <property type="entry name" value="MBOAT_fam"/>
</dbReference>
<feature type="transmembrane region" description="Helical" evidence="8">
    <location>
        <begin position="397"/>
        <end position="414"/>
    </location>
</feature>
<dbReference type="PATRIC" id="fig|1235802.3.peg.2193"/>
<dbReference type="GO" id="GO:0016746">
    <property type="term" value="F:acyltransferase activity"/>
    <property type="evidence" value="ECO:0007669"/>
    <property type="project" value="UniProtKB-KW"/>
</dbReference>
<evidence type="ECO:0000256" key="7">
    <source>
        <dbReference type="PIRNR" id="PIRNR016636"/>
    </source>
</evidence>
<dbReference type="GO" id="GO:0042121">
    <property type="term" value="P:alginic acid biosynthetic process"/>
    <property type="evidence" value="ECO:0007669"/>
    <property type="project" value="InterPro"/>
</dbReference>
<keyword evidence="7" id="KW-0808">Transferase</keyword>
<feature type="transmembrane region" description="Helical" evidence="8">
    <location>
        <begin position="75"/>
        <end position="91"/>
    </location>
</feature>
<feature type="transmembrane region" description="Helical" evidence="8">
    <location>
        <begin position="367"/>
        <end position="390"/>
    </location>
</feature>
<keyword evidence="5 8" id="KW-1133">Transmembrane helix</keyword>
<proteinExistence type="inferred from homology"/>